<comment type="caution">
    <text evidence="2">The sequence shown here is derived from an EMBL/GenBank/DDBJ whole genome shotgun (WGS) entry which is preliminary data.</text>
</comment>
<name>A0A7D9LJT8_PARCT</name>
<feature type="region of interest" description="Disordered" evidence="1">
    <location>
        <begin position="69"/>
        <end position="107"/>
    </location>
</feature>
<dbReference type="InterPro" id="IPR012677">
    <property type="entry name" value="Nucleotide-bd_a/b_plait_sf"/>
</dbReference>
<accession>A0A7D9LJT8</accession>
<dbReference type="Proteomes" id="UP001152795">
    <property type="component" value="Unassembled WGS sequence"/>
</dbReference>
<evidence type="ECO:0000256" key="1">
    <source>
        <dbReference type="SAM" id="MobiDB-lite"/>
    </source>
</evidence>
<dbReference type="InterPro" id="IPR035979">
    <property type="entry name" value="RBD_domain_sf"/>
</dbReference>
<dbReference type="OrthoDB" id="6161426at2759"/>
<dbReference type="Gene3D" id="3.30.70.330">
    <property type="match status" value="2"/>
</dbReference>
<feature type="compositionally biased region" description="Basic and acidic residues" evidence="1">
    <location>
        <begin position="79"/>
        <end position="90"/>
    </location>
</feature>
<organism evidence="2 3">
    <name type="scientific">Paramuricea clavata</name>
    <name type="common">Red gorgonian</name>
    <name type="synonym">Violescent sea-whip</name>
    <dbReference type="NCBI Taxonomy" id="317549"/>
    <lineage>
        <taxon>Eukaryota</taxon>
        <taxon>Metazoa</taxon>
        <taxon>Cnidaria</taxon>
        <taxon>Anthozoa</taxon>
        <taxon>Octocorallia</taxon>
        <taxon>Malacalcyonacea</taxon>
        <taxon>Plexauridae</taxon>
        <taxon>Paramuricea</taxon>
    </lineage>
</organism>
<dbReference type="Pfam" id="PF23085">
    <property type="entry name" value="RRM_PARP14_3"/>
    <property type="match status" value="2"/>
</dbReference>
<keyword evidence="3" id="KW-1185">Reference proteome</keyword>
<dbReference type="EMBL" id="CACRXK020020440">
    <property type="protein sequence ID" value="CAB4034806.1"/>
    <property type="molecule type" value="Genomic_DNA"/>
</dbReference>
<reference evidence="2" key="1">
    <citation type="submission" date="2020-04" db="EMBL/GenBank/DDBJ databases">
        <authorList>
            <person name="Alioto T."/>
            <person name="Alioto T."/>
            <person name="Gomez Garrido J."/>
        </authorList>
    </citation>
    <scope>NUCLEOTIDE SEQUENCE</scope>
    <source>
        <strain evidence="2">A484AB</strain>
    </source>
</reference>
<feature type="non-terminal residue" evidence="2">
    <location>
        <position position="1"/>
    </location>
</feature>
<evidence type="ECO:0000313" key="2">
    <source>
        <dbReference type="EMBL" id="CAB4034806.1"/>
    </source>
</evidence>
<sequence>MDEYEALIIEVTGINQSTTKDTLENYFSYSRRGGDITNIDYIKGSGNASLTFANAEGAKKALETRSHLLEESALTTQRKKAENSENDKVEGIPTKTSENDTEGKSDLDVKDITHDTKSSDNLNAIVTFYSPVDFDKMKEGFKSKPTLEGKYISIKTVPPCKTILVKNLPSTATYDSVWLRFESKRAGGADVEGVHLDPEKRTALVEFKDPNVIDKVLSVKQTLDNTTLSVERYHPILGSLADLQTTEQEISEPTRHEVPTAT</sequence>
<gene>
    <name evidence="2" type="ORF">PACLA_8A088026</name>
</gene>
<dbReference type="AlphaFoldDB" id="A0A7D9LJT8"/>
<dbReference type="SUPFAM" id="SSF54928">
    <property type="entry name" value="RNA-binding domain, RBD"/>
    <property type="match status" value="1"/>
</dbReference>
<feature type="compositionally biased region" description="Basic and acidic residues" evidence="1">
    <location>
        <begin position="97"/>
        <end position="107"/>
    </location>
</feature>
<dbReference type="SMART" id="SM00360">
    <property type="entry name" value="RRM"/>
    <property type="match status" value="2"/>
</dbReference>
<dbReference type="PANTHER" id="PTHR15225">
    <property type="entry name" value="INTERFERON-INDUCED PROTEIN 35/NMI N-MYC/STAT INTERACTING PROTEIN"/>
    <property type="match status" value="1"/>
</dbReference>
<evidence type="ECO:0000313" key="3">
    <source>
        <dbReference type="Proteomes" id="UP001152795"/>
    </source>
</evidence>
<proteinExistence type="predicted"/>
<dbReference type="GO" id="GO:0003723">
    <property type="term" value="F:RNA binding"/>
    <property type="evidence" value="ECO:0007669"/>
    <property type="project" value="UniProtKB-UniRule"/>
</dbReference>
<dbReference type="PROSITE" id="PS50102">
    <property type="entry name" value="RRM"/>
    <property type="match status" value="1"/>
</dbReference>
<protein>
    <submittedName>
        <fullName evidence="2">Poly [ADP-ribose] polymerase 14-like isoform X2</fullName>
    </submittedName>
</protein>
<dbReference type="InterPro" id="IPR000504">
    <property type="entry name" value="RRM_dom"/>
</dbReference>